<name>A0AAE3T7H4_9RHOB</name>
<protein>
    <submittedName>
        <fullName evidence="2">Flavodoxin reductase</fullName>
    </submittedName>
</protein>
<dbReference type="AlphaFoldDB" id="A0AAE3T7H4"/>
<dbReference type="Pfam" id="PF00175">
    <property type="entry name" value="NAD_binding_1"/>
    <property type="match status" value="1"/>
</dbReference>
<dbReference type="PROSITE" id="PS51384">
    <property type="entry name" value="FAD_FR"/>
    <property type="match status" value="1"/>
</dbReference>
<feature type="domain" description="FAD-binding FR-type" evidence="1">
    <location>
        <begin position="1"/>
        <end position="101"/>
    </location>
</feature>
<evidence type="ECO:0000313" key="2">
    <source>
        <dbReference type="EMBL" id="MDF0600320.1"/>
    </source>
</evidence>
<dbReference type="EMBL" id="JARGYC010000011">
    <property type="protein sequence ID" value="MDF0600320.1"/>
    <property type="molecule type" value="Genomic_DNA"/>
</dbReference>
<dbReference type="Gene3D" id="3.40.50.80">
    <property type="entry name" value="Nucleotide-binding domain of ferredoxin-NADP reductase (FNR) module"/>
    <property type="match status" value="1"/>
</dbReference>
<dbReference type="CDD" id="cd06196">
    <property type="entry name" value="FNR_like_1"/>
    <property type="match status" value="1"/>
</dbReference>
<dbReference type="PANTHER" id="PTHR47354:SF5">
    <property type="entry name" value="PROTEIN RFBI"/>
    <property type="match status" value="1"/>
</dbReference>
<dbReference type="InterPro" id="IPR017938">
    <property type="entry name" value="Riboflavin_synthase-like_b-brl"/>
</dbReference>
<organism evidence="2 3">
    <name type="scientific">Psychromarinibacter sediminicola</name>
    <dbReference type="NCBI Taxonomy" id="3033385"/>
    <lineage>
        <taxon>Bacteria</taxon>
        <taxon>Pseudomonadati</taxon>
        <taxon>Pseudomonadota</taxon>
        <taxon>Alphaproteobacteria</taxon>
        <taxon>Rhodobacterales</taxon>
        <taxon>Paracoccaceae</taxon>
        <taxon>Psychromarinibacter</taxon>
    </lineage>
</organism>
<evidence type="ECO:0000313" key="3">
    <source>
        <dbReference type="Proteomes" id="UP001220964"/>
    </source>
</evidence>
<dbReference type="InterPro" id="IPR050415">
    <property type="entry name" value="MRET"/>
</dbReference>
<sequence length="239" mass="26233">MTHKLTLQAIEPVTHNVNHLVFDRPAGYEFAPGQATDFALDRDGWREEQRPFTFCNLPGSDTLEFVIKSYPSHDGVTEQIAKLQPGDTVLIEDAWGAIEDKGPGTFIAGGAGITPFIAILRARLDREGTLDGSQLIFSNTEARDIILREEWERMPGLDTTFTLTGEDAPGLPHARIDAGFLDRTVKDWSGMFYVCGPDKMVEDIAGLLRDKDVPAARIVSEEARGGPRPGVLVKRAGND</sequence>
<dbReference type="PRINTS" id="PR00406">
    <property type="entry name" value="CYTB5RDTASE"/>
</dbReference>
<dbReference type="PANTHER" id="PTHR47354">
    <property type="entry name" value="NADH OXIDOREDUCTASE HCR"/>
    <property type="match status" value="1"/>
</dbReference>
<dbReference type="GO" id="GO:0016491">
    <property type="term" value="F:oxidoreductase activity"/>
    <property type="evidence" value="ECO:0007669"/>
    <property type="project" value="InterPro"/>
</dbReference>
<comment type="caution">
    <text evidence="2">The sequence shown here is derived from an EMBL/GenBank/DDBJ whole genome shotgun (WGS) entry which is preliminary data.</text>
</comment>
<dbReference type="Gene3D" id="2.40.30.10">
    <property type="entry name" value="Translation factors"/>
    <property type="match status" value="1"/>
</dbReference>
<reference evidence="2" key="1">
    <citation type="submission" date="2023-03" db="EMBL/GenBank/DDBJ databases">
        <title>Multiphase analysis and comparison of six strains from genera Psychromarinibacter, Lutimaribacter, and Maritimibacter, including a novel species: Psychromarinibacter sediminicola sp. nov.</title>
        <authorList>
            <person name="Wang Y.-H."/>
            <person name="Ye M.-Q."/>
            <person name="Du Z.-J."/>
        </authorList>
    </citation>
    <scope>NUCLEOTIDE SEQUENCE</scope>
    <source>
        <strain evidence="2">C21-152</strain>
    </source>
</reference>
<accession>A0AAE3T7H4</accession>
<dbReference type="RefSeq" id="WP_275566463.1">
    <property type="nucleotide sequence ID" value="NZ_JARGYC010000011.1"/>
</dbReference>
<gene>
    <name evidence="2" type="ORF">P1J78_06230</name>
</gene>
<proteinExistence type="predicted"/>
<dbReference type="InterPro" id="IPR039261">
    <property type="entry name" value="FNR_nucleotide-bd"/>
</dbReference>
<dbReference type="Proteomes" id="UP001220964">
    <property type="component" value="Unassembled WGS sequence"/>
</dbReference>
<dbReference type="SUPFAM" id="SSF52343">
    <property type="entry name" value="Ferredoxin reductase-like, C-terminal NADP-linked domain"/>
    <property type="match status" value="1"/>
</dbReference>
<dbReference type="InterPro" id="IPR017927">
    <property type="entry name" value="FAD-bd_FR_type"/>
</dbReference>
<dbReference type="InterPro" id="IPR001433">
    <property type="entry name" value="OxRdtase_FAD/NAD-bd"/>
</dbReference>
<keyword evidence="3" id="KW-1185">Reference proteome</keyword>
<dbReference type="SUPFAM" id="SSF63380">
    <property type="entry name" value="Riboflavin synthase domain-like"/>
    <property type="match status" value="1"/>
</dbReference>
<evidence type="ECO:0000259" key="1">
    <source>
        <dbReference type="PROSITE" id="PS51384"/>
    </source>
</evidence>